<sequence length="269" mass="30616">MVLYMQLILHNNVPPISFHPDLLSDDEYKNLFARLEVANLKLKMSKSSKNVERYQTLCDSLNKLICEQRDIRAKCWFTELLGVPKLPADKAENDNSVVNKDTTVVKNLLKNEKAESFNMSVSDVESVSDISSKVDSVNYIESECDSADTDAIVKRSRSEIKKAIKNLKTIVKASKLNQKSHPKKEDKKMFDVSFSNVAAPKFANNIVEKIEAKDQAMNQNETNVKQSKDNEYVPKNDFEMFKIQFAEMKAENEKLKNSVEKLVASQIIV</sequence>
<evidence type="ECO:0000313" key="1">
    <source>
        <dbReference type="Proteomes" id="UP000887579"/>
    </source>
</evidence>
<dbReference type="Proteomes" id="UP000887579">
    <property type="component" value="Unplaced"/>
</dbReference>
<name>A0AC34F5G5_9BILA</name>
<evidence type="ECO:0000313" key="2">
    <source>
        <dbReference type="WBParaSite" id="ES5_v2.g12475.t1"/>
    </source>
</evidence>
<proteinExistence type="predicted"/>
<protein>
    <submittedName>
        <fullName evidence="2">Uncharacterized protein</fullName>
    </submittedName>
</protein>
<accession>A0AC34F5G5</accession>
<reference evidence="2" key="1">
    <citation type="submission" date="2022-11" db="UniProtKB">
        <authorList>
            <consortium name="WormBaseParasite"/>
        </authorList>
    </citation>
    <scope>IDENTIFICATION</scope>
</reference>
<organism evidence="1 2">
    <name type="scientific">Panagrolaimus sp. ES5</name>
    <dbReference type="NCBI Taxonomy" id="591445"/>
    <lineage>
        <taxon>Eukaryota</taxon>
        <taxon>Metazoa</taxon>
        <taxon>Ecdysozoa</taxon>
        <taxon>Nematoda</taxon>
        <taxon>Chromadorea</taxon>
        <taxon>Rhabditida</taxon>
        <taxon>Tylenchina</taxon>
        <taxon>Panagrolaimomorpha</taxon>
        <taxon>Panagrolaimoidea</taxon>
        <taxon>Panagrolaimidae</taxon>
        <taxon>Panagrolaimus</taxon>
    </lineage>
</organism>
<dbReference type="WBParaSite" id="ES5_v2.g12475.t1">
    <property type="protein sequence ID" value="ES5_v2.g12475.t1"/>
    <property type="gene ID" value="ES5_v2.g12475"/>
</dbReference>